<dbReference type="PANTHER" id="PTHR34773:SF1">
    <property type="entry name" value="FLAGELLAR SECRETION CHAPERONE FLIS"/>
    <property type="match status" value="1"/>
</dbReference>
<comment type="subcellular location">
    <subcellularLocation>
        <location evidence="1 6">Cytoplasm</location>
        <location evidence="1 6">Cytosol</location>
    </subcellularLocation>
</comment>
<evidence type="ECO:0000313" key="9">
    <source>
        <dbReference type="Proteomes" id="UP000664417"/>
    </source>
</evidence>
<evidence type="ECO:0000256" key="6">
    <source>
        <dbReference type="PIRNR" id="PIRNR039090"/>
    </source>
</evidence>
<evidence type="ECO:0000256" key="3">
    <source>
        <dbReference type="ARBA" id="ARBA00022490"/>
    </source>
</evidence>
<accession>A0A8J7QFM6</accession>
<keyword evidence="3 6" id="KW-0963">Cytoplasm</keyword>
<dbReference type="InterPro" id="IPR003713">
    <property type="entry name" value="FliS"/>
</dbReference>
<gene>
    <name evidence="8" type="primary">fliS</name>
    <name evidence="8" type="ORF">J3U88_11275</name>
</gene>
<dbReference type="Pfam" id="PF02561">
    <property type="entry name" value="FliS"/>
    <property type="match status" value="1"/>
</dbReference>
<keyword evidence="8" id="KW-0966">Cell projection</keyword>
<dbReference type="GO" id="GO:0071973">
    <property type="term" value="P:bacterial-type flagellum-dependent cell motility"/>
    <property type="evidence" value="ECO:0007669"/>
    <property type="project" value="TreeGrafter"/>
</dbReference>
<dbReference type="Gene3D" id="1.20.120.340">
    <property type="entry name" value="Flagellar protein FliS"/>
    <property type="match status" value="1"/>
</dbReference>
<sequence>MHAYNPKGGGYTANYSANAYRTNSVNTSPLQLVVMCYDGMLRFIKKTREAIEQNNIEEKVKFLNKTLAIVDELQGSLDFNRGGEVARNLDRVYTYFANELMKVGMRNDLKILAHVEKLVGELRGAWAKIANDSQAATPPPPPPGTSRFTFTG</sequence>
<proteinExistence type="inferred from homology"/>
<keyword evidence="5" id="KW-0143">Chaperone</keyword>
<dbReference type="PANTHER" id="PTHR34773">
    <property type="entry name" value="FLAGELLAR SECRETION CHAPERONE FLIS"/>
    <property type="match status" value="1"/>
</dbReference>
<dbReference type="Proteomes" id="UP000664417">
    <property type="component" value="Unassembled WGS sequence"/>
</dbReference>
<reference evidence="8" key="1">
    <citation type="submission" date="2021-03" db="EMBL/GenBank/DDBJ databases">
        <authorList>
            <person name="Wang G."/>
        </authorList>
    </citation>
    <scope>NUCLEOTIDE SEQUENCE</scope>
    <source>
        <strain evidence="8">KCTC 12899</strain>
    </source>
</reference>
<dbReference type="NCBIfam" id="TIGR00208">
    <property type="entry name" value="fliS"/>
    <property type="match status" value="1"/>
</dbReference>
<protein>
    <recommendedName>
        <fullName evidence="6">Flagellar secretion chaperone FliS</fullName>
    </recommendedName>
</protein>
<evidence type="ECO:0000313" key="8">
    <source>
        <dbReference type="EMBL" id="MBO1319040.1"/>
    </source>
</evidence>
<dbReference type="GO" id="GO:0044780">
    <property type="term" value="P:bacterial-type flagellum assembly"/>
    <property type="evidence" value="ECO:0007669"/>
    <property type="project" value="InterPro"/>
</dbReference>
<keyword evidence="9" id="KW-1185">Reference proteome</keyword>
<evidence type="ECO:0000256" key="2">
    <source>
        <dbReference type="ARBA" id="ARBA00008787"/>
    </source>
</evidence>
<comment type="caution">
    <text evidence="8">The sequence shown here is derived from an EMBL/GenBank/DDBJ whole genome shotgun (WGS) entry which is preliminary data.</text>
</comment>
<comment type="similarity">
    <text evidence="2 6">Belongs to the FliS family.</text>
</comment>
<dbReference type="PIRSF" id="PIRSF039090">
    <property type="entry name" value="Flis"/>
    <property type="match status" value="1"/>
</dbReference>
<dbReference type="EMBL" id="JAFREP010000008">
    <property type="protein sequence ID" value="MBO1319040.1"/>
    <property type="molecule type" value="Genomic_DNA"/>
</dbReference>
<evidence type="ECO:0000256" key="4">
    <source>
        <dbReference type="ARBA" id="ARBA00022795"/>
    </source>
</evidence>
<feature type="region of interest" description="Disordered" evidence="7">
    <location>
        <begin position="131"/>
        <end position="152"/>
    </location>
</feature>
<dbReference type="AlphaFoldDB" id="A0A8J7QFM6"/>
<keyword evidence="8" id="KW-0282">Flagellum</keyword>
<dbReference type="InterPro" id="IPR036584">
    <property type="entry name" value="FliS_sf"/>
</dbReference>
<name>A0A8J7QFM6_9BACT</name>
<organism evidence="8 9">
    <name type="scientific">Acanthopleuribacter pedis</name>
    <dbReference type="NCBI Taxonomy" id="442870"/>
    <lineage>
        <taxon>Bacteria</taxon>
        <taxon>Pseudomonadati</taxon>
        <taxon>Acidobacteriota</taxon>
        <taxon>Holophagae</taxon>
        <taxon>Acanthopleuribacterales</taxon>
        <taxon>Acanthopleuribacteraceae</taxon>
        <taxon>Acanthopleuribacter</taxon>
    </lineage>
</organism>
<dbReference type="CDD" id="cd16098">
    <property type="entry name" value="FliS"/>
    <property type="match status" value="1"/>
</dbReference>
<evidence type="ECO:0000256" key="5">
    <source>
        <dbReference type="ARBA" id="ARBA00023186"/>
    </source>
</evidence>
<dbReference type="SUPFAM" id="SSF101116">
    <property type="entry name" value="Flagellar export chaperone FliS"/>
    <property type="match status" value="1"/>
</dbReference>
<keyword evidence="4 6" id="KW-1005">Bacterial flagellum biogenesis</keyword>
<keyword evidence="8" id="KW-0969">Cilium</keyword>
<dbReference type="GO" id="GO:0005829">
    <property type="term" value="C:cytosol"/>
    <property type="evidence" value="ECO:0007669"/>
    <property type="project" value="UniProtKB-SubCell"/>
</dbReference>
<dbReference type="RefSeq" id="WP_207858860.1">
    <property type="nucleotide sequence ID" value="NZ_JAFREP010000008.1"/>
</dbReference>
<evidence type="ECO:0000256" key="7">
    <source>
        <dbReference type="SAM" id="MobiDB-lite"/>
    </source>
</evidence>
<evidence type="ECO:0000256" key="1">
    <source>
        <dbReference type="ARBA" id="ARBA00004514"/>
    </source>
</evidence>